<keyword evidence="1" id="KW-0255">Endonuclease</keyword>
<dbReference type="GO" id="GO:0009307">
    <property type="term" value="P:DNA restriction-modification system"/>
    <property type="evidence" value="ECO:0007669"/>
    <property type="project" value="InterPro"/>
</dbReference>
<protein>
    <submittedName>
        <fullName evidence="1">Eco47II family restriction endonuclease</fullName>
    </submittedName>
</protein>
<proteinExistence type="predicted"/>
<keyword evidence="1" id="KW-0378">Hydrolase</keyword>
<sequence length="257" mass="28878">MSENNYDLTWISEEKLIEITKKSFAKALKEVKKREVDKLQTDPTLLIALNSFLNISPEELDRIQISVSIVKSLQNAIGNFHQSILGSIEGWRSTGTSGGVFDIESIKPVQLAQDRKVIAEVKMRHNTIKASDECKTWDKLKEAAASRGGVRECVAYIIQIIPKKPEPYDEPWKVSNRQAVPYVRRIDGRTAYHLITGDPNAIDDLLHTLPFIFKKVLSEETSLASEEISEKIPEDYLNKALLAALPKTSALDTTQSE</sequence>
<keyword evidence="1" id="KW-0540">Nuclease</keyword>
<evidence type="ECO:0000313" key="2">
    <source>
        <dbReference type="Proteomes" id="UP000515275"/>
    </source>
</evidence>
<dbReference type="Proteomes" id="UP000515275">
    <property type="component" value="Chromosome"/>
</dbReference>
<organism evidence="1 2">
    <name type="scientific">Corynebacterium anserum</name>
    <dbReference type="NCBI Taxonomy" id="2684406"/>
    <lineage>
        <taxon>Bacteria</taxon>
        <taxon>Bacillati</taxon>
        <taxon>Actinomycetota</taxon>
        <taxon>Actinomycetes</taxon>
        <taxon>Mycobacteriales</taxon>
        <taxon>Corynebacteriaceae</taxon>
        <taxon>Corynebacterium</taxon>
    </lineage>
</organism>
<dbReference type="RefSeq" id="WP_185770625.1">
    <property type="nucleotide sequence ID" value="NZ_CP046883.1"/>
</dbReference>
<name>A0A7G7YLH8_9CORY</name>
<dbReference type="EMBL" id="CP046883">
    <property type="protein sequence ID" value="QNH95348.1"/>
    <property type="molecule type" value="Genomic_DNA"/>
</dbReference>
<reference evidence="1 2" key="1">
    <citation type="submission" date="2019-12" db="EMBL/GenBank/DDBJ databases">
        <title>Corynebacterium sp. nov., isolated from feces of the Anser Albifrons in China.</title>
        <authorList>
            <person name="Liu Q."/>
        </authorList>
    </citation>
    <scope>NUCLEOTIDE SEQUENCE [LARGE SCALE GENOMIC DNA]</scope>
    <source>
        <strain evidence="1 2">23H37-10</strain>
    </source>
</reference>
<dbReference type="KEGG" id="cans:GP473_00305"/>
<dbReference type="InterPro" id="IPR019057">
    <property type="entry name" value="Restrct_endonuc_II_Eco47II"/>
</dbReference>
<dbReference type="Pfam" id="PF09553">
    <property type="entry name" value="RE_Eco47II"/>
    <property type="match status" value="1"/>
</dbReference>
<accession>A0A7G7YLH8</accession>
<keyword evidence="2" id="KW-1185">Reference proteome</keyword>
<dbReference type="GO" id="GO:0003677">
    <property type="term" value="F:DNA binding"/>
    <property type="evidence" value="ECO:0007669"/>
    <property type="project" value="InterPro"/>
</dbReference>
<dbReference type="GO" id="GO:0009036">
    <property type="term" value="F:type II site-specific deoxyribonuclease activity"/>
    <property type="evidence" value="ECO:0007669"/>
    <property type="project" value="InterPro"/>
</dbReference>
<dbReference type="REBASE" id="441049">
    <property type="entry name" value="Csp3710ORF300P"/>
</dbReference>
<gene>
    <name evidence="1" type="ORF">GP473_00305</name>
</gene>
<dbReference type="AlphaFoldDB" id="A0A7G7YLH8"/>
<evidence type="ECO:0000313" key="1">
    <source>
        <dbReference type="EMBL" id="QNH95348.1"/>
    </source>
</evidence>